<organism evidence="9 10">
    <name type="scientific">Nonomuraea africana</name>
    <dbReference type="NCBI Taxonomy" id="46171"/>
    <lineage>
        <taxon>Bacteria</taxon>
        <taxon>Bacillati</taxon>
        <taxon>Actinomycetota</taxon>
        <taxon>Actinomycetes</taxon>
        <taxon>Streptosporangiales</taxon>
        <taxon>Streptosporangiaceae</taxon>
        <taxon>Nonomuraea</taxon>
    </lineage>
</organism>
<keyword evidence="9" id="KW-0449">Lipoprotein</keyword>
<evidence type="ECO:0000313" key="10">
    <source>
        <dbReference type="Proteomes" id="UP000661607"/>
    </source>
</evidence>
<evidence type="ECO:0000313" key="9">
    <source>
        <dbReference type="EMBL" id="MBE1559480.1"/>
    </source>
</evidence>
<evidence type="ECO:0000256" key="7">
    <source>
        <dbReference type="SAM" id="SignalP"/>
    </source>
</evidence>
<dbReference type="SUPFAM" id="SSF141523">
    <property type="entry name" value="L,D-transpeptidase catalytic domain-like"/>
    <property type="match status" value="1"/>
</dbReference>
<evidence type="ECO:0000256" key="1">
    <source>
        <dbReference type="ARBA" id="ARBA00004752"/>
    </source>
</evidence>
<feature type="domain" description="L,D-TPase catalytic" evidence="8">
    <location>
        <begin position="110"/>
        <end position="227"/>
    </location>
</feature>
<comment type="pathway">
    <text evidence="1 6">Cell wall biogenesis; peptidoglycan biosynthesis.</text>
</comment>
<dbReference type="PANTHER" id="PTHR30582:SF2">
    <property type="entry name" value="L,D-TRANSPEPTIDASE YCIB-RELATED"/>
    <property type="match status" value="1"/>
</dbReference>
<accession>A0ABR9KC20</accession>
<feature type="active site" description="Proton donor/acceptor" evidence="6">
    <location>
        <position position="189"/>
    </location>
</feature>
<feature type="chain" id="PRO_5045597432" evidence="7">
    <location>
        <begin position="30"/>
        <end position="230"/>
    </location>
</feature>
<comment type="caution">
    <text evidence="9">The sequence shown here is derived from an EMBL/GenBank/DDBJ whole genome shotgun (WGS) entry which is preliminary data.</text>
</comment>
<dbReference type="PROSITE" id="PS52029">
    <property type="entry name" value="LD_TPASE"/>
    <property type="match status" value="1"/>
</dbReference>
<feature type="active site" description="Nucleophile" evidence="6">
    <location>
        <position position="203"/>
    </location>
</feature>
<gene>
    <name evidence="9" type="ORF">H4W81_002259</name>
</gene>
<keyword evidence="2" id="KW-0808">Transferase</keyword>
<dbReference type="InterPro" id="IPR050979">
    <property type="entry name" value="LD-transpeptidase"/>
</dbReference>
<evidence type="ECO:0000256" key="5">
    <source>
        <dbReference type="ARBA" id="ARBA00023316"/>
    </source>
</evidence>
<dbReference type="RefSeq" id="WP_192774749.1">
    <property type="nucleotide sequence ID" value="NZ_BAAASY010000001.1"/>
</dbReference>
<dbReference type="Gene3D" id="1.10.101.10">
    <property type="entry name" value="PGBD-like superfamily/PGBD"/>
    <property type="match status" value="1"/>
</dbReference>
<dbReference type="CDD" id="cd16913">
    <property type="entry name" value="YkuD_like"/>
    <property type="match status" value="1"/>
</dbReference>
<dbReference type="InterPro" id="IPR005490">
    <property type="entry name" value="LD_TPept_cat_dom"/>
</dbReference>
<keyword evidence="10" id="KW-1185">Reference proteome</keyword>
<dbReference type="Pfam" id="PF01471">
    <property type="entry name" value="PG_binding_1"/>
    <property type="match status" value="1"/>
</dbReference>
<dbReference type="InterPro" id="IPR002477">
    <property type="entry name" value="Peptidoglycan-bd-like"/>
</dbReference>
<dbReference type="InterPro" id="IPR036365">
    <property type="entry name" value="PGBD-like_sf"/>
</dbReference>
<reference evidence="9 10" key="1">
    <citation type="submission" date="2020-10" db="EMBL/GenBank/DDBJ databases">
        <title>Sequencing the genomes of 1000 actinobacteria strains.</title>
        <authorList>
            <person name="Klenk H.-P."/>
        </authorList>
    </citation>
    <scope>NUCLEOTIDE SEQUENCE [LARGE SCALE GENOMIC DNA]</scope>
    <source>
        <strain evidence="9 10">DSM 43748</strain>
    </source>
</reference>
<evidence type="ECO:0000256" key="3">
    <source>
        <dbReference type="ARBA" id="ARBA00022960"/>
    </source>
</evidence>
<evidence type="ECO:0000259" key="8">
    <source>
        <dbReference type="PROSITE" id="PS52029"/>
    </source>
</evidence>
<name>A0ABR9KC20_9ACTN</name>
<dbReference type="Proteomes" id="UP000661607">
    <property type="component" value="Unassembled WGS sequence"/>
</dbReference>
<proteinExistence type="predicted"/>
<dbReference type="SUPFAM" id="SSF47090">
    <property type="entry name" value="PGBD-like"/>
    <property type="match status" value="1"/>
</dbReference>
<keyword evidence="7" id="KW-0732">Signal</keyword>
<sequence length="230" mass="25390">MFNDARWGAALALALVCATPLVLSTPAHAETTPLRYRSRGAAVTDLQKALRERGFLWSKPTGVYDSRTRFAVWAFQKSRGMRPQTLVGPATLRALSRPSKRPPLPKSLRTGAVIDLRRQLLTVYRDHRKVMTVHVSTGAHSRYCHSGRCAIAITPVGDFRITKRTPGWTTGPLGSMYNSLYFVGGVAIHGSSQVPRRPASHGCVRVPLRAADRLFELLDVGDPVHVRRST</sequence>
<dbReference type="PANTHER" id="PTHR30582">
    <property type="entry name" value="L,D-TRANSPEPTIDASE"/>
    <property type="match status" value="1"/>
</dbReference>
<dbReference type="InterPro" id="IPR036366">
    <property type="entry name" value="PGBDSf"/>
</dbReference>
<keyword evidence="5 6" id="KW-0961">Cell wall biogenesis/degradation</keyword>
<dbReference type="Pfam" id="PF03734">
    <property type="entry name" value="YkuD"/>
    <property type="match status" value="1"/>
</dbReference>
<dbReference type="InterPro" id="IPR038063">
    <property type="entry name" value="Transpep_catalytic_dom"/>
</dbReference>
<evidence type="ECO:0000256" key="6">
    <source>
        <dbReference type="PROSITE-ProRule" id="PRU01373"/>
    </source>
</evidence>
<evidence type="ECO:0000256" key="2">
    <source>
        <dbReference type="ARBA" id="ARBA00022679"/>
    </source>
</evidence>
<evidence type="ECO:0000256" key="4">
    <source>
        <dbReference type="ARBA" id="ARBA00022984"/>
    </source>
</evidence>
<feature type="signal peptide" evidence="7">
    <location>
        <begin position="1"/>
        <end position="29"/>
    </location>
</feature>
<protein>
    <submittedName>
        <fullName evidence="9">Lipoprotein-anchoring transpeptidase ErfK/SrfK</fullName>
    </submittedName>
</protein>
<dbReference type="EMBL" id="JADBEF010000001">
    <property type="protein sequence ID" value="MBE1559480.1"/>
    <property type="molecule type" value="Genomic_DNA"/>
</dbReference>
<dbReference type="Gene3D" id="2.40.440.10">
    <property type="entry name" value="L,D-transpeptidase catalytic domain-like"/>
    <property type="match status" value="1"/>
</dbReference>
<keyword evidence="4 6" id="KW-0573">Peptidoglycan synthesis</keyword>
<keyword evidence="3 6" id="KW-0133">Cell shape</keyword>